<evidence type="ECO:0000256" key="1">
    <source>
        <dbReference type="SAM" id="MobiDB-lite"/>
    </source>
</evidence>
<accession>A0A1Y1YEJ9</accession>
<feature type="compositionally biased region" description="Polar residues" evidence="1">
    <location>
        <begin position="361"/>
        <end position="373"/>
    </location>
</feature>
<reference evidence="2 3" key="1">
    <citation type="submission" date="2016-07" db="EMBL/GenBank/DDBJ databases">
        <title>Pervasive Adenine N6-methylation of Active Genes in Fungi.</title>
        <authorList>
            <consortium name="DOE Joint Genome Institute"/>
            <person name="Mondo S.J."/>
            <person name="Dannebaum R.O."/>
            <person name="Kuo R.C."/>
            <person name="Labutti K."/>
            <person name="Haridas S."/>
            <person name="Kuo A."/>
            <person name="Salamov A."/>
            <person name="Ahrendt S.R."/>
            <person name="Lipzen A."/>
            <person name="Sullivan W."/>
            <person name="Andreopoulos W.B."/>
            <person name="Clum A."/>
            <person name="Lindquist E."/>
            <person name="Daum C."/>
            <person name="Ramamoorthy G.K."/>
            <person name="Gryganskyi A."/>
            <person name="Culley D."/>
            <person name="Magnuson J.K."/>
            <person name="James T.Y."/>
            <person name="O'Malley M.A."/>
            <person name="Stajich J.E."/>
            <person name="Spatafora J.W."/>
            <person name="Visel A."/>
            <person name="Grigoriev I.V."/>
        </authorList>
    </citation>
    <scope>NUCLEOTIDE SEQUENCE [LARGE SCALE GENOMIC DNA]</scope>
    <source>
        <strain evidence="2 3">CBS 115471</strain>
    </source>
</reference>
<comment type="caution">
    <text evidence="2">The sequence shown here is derived from an EMBL/GenBank/DDBJ whole genome shotgun (WGS) entry which is preliminary data.</text>
</comment>
<organism evidence="2 3">
    <name type="scientific">Clohesyomyces aquaticus</name>
    <dbReference type="NCBI Taxonomy" id="1231657"/>
    <lineage>
        <taxon>Eukaryota</taxon>
        <taxon>Fungi</taxon>
        <taxon>Dikarya</taxon>
        <taxon>Ascomycota</taxon>
        <taxon>Pezizomycotina</taxon>
        <taxon>Dothideomycetes</taxon>
        <taxon>Pleosporomycetidae</taxon>
        <taxon>Pleosporales</taxon>
        <taxon>Lindgomycetaceae</taxon>
        <taxon>Clohesyomyces</taxon>
    </lineage>
</organism>
<feature type="compositionally biased region" description="Polar residues" evidence="1">
    <location>
        <begin position="75"/>
        <end position="106"/>
    </location>
</feature>
<feature type="region of interest" description="Disordered" evidence="1">
    <location>
        <begin position="468"/>
        <end position="493"/>
    </location>
</feature>
<feature type="compositionally biased region" description="Basic and acidic residues" evidence="1">
    <location>
        <begin position="304"/>
        <end position="316"/>
    </location>
</feature>
<feature type="compositionally biased region" description="Basic and acidic residues" evidence="1">
    <location>
        <begin position="61"/>
        <end position="73"/>
    </location>
</feature>
<dbReference type="EMBL" id="MCFA01000257">
    <property type="protein sequence ID" value="ORX96432.1"/>
    <property type="molecule type" value="Genomic_DNA"/>
</dbReference>
<keyword evidence="3" id="KW-1185">Reference proteome</keyword>
<dbReference type="Proteomes" id="UP000193144">
    <property type="component" value="Unassembled WGS sequence"/>
</dbReference>
<feature type="compositionally biased region" description="Basic residues" evidence="1">
    <location>
        <begin position="243"/>
        <end position="253"/>
    </location>
</feature>
<name>A0A1Y1YEJ9_9PLEO</name>
<feature type="compositionally biased region" description="Low complexity" evidence="1">
    <location>
        <begin position="270"/>
        <end position="298"/>
    </location>
</feature>
<dbReference type="OrthoDB" id="5326588at2759"/>
<evidence type="ECO:0000313" key="2">
    <source>
        <dbReference type="EMBL" id="ORX96432.1"/>
    </source>
</evidence>
<proteinExistence type="predicted"/>
<dbReference type="AlphaFoldDB" id="A0A1Y1YEJ9"/>
<gene>
    <name evidence="2" type="ORF">BCR34DRAFT_180711</name>
</gene>
<feature type="compositionally biased region" description="Basic and acidic residues" evidence="1">
    <location>
        <begin position="182"/>
        <end position="212"/>
    </location>
</feature>
<feature type="compositionally biased region" description="Acidic residues" evidence="1">
    <location>
        <begin position="513"/>
        <end position="528"/>
    </location>
</feature>
<feature type="compositionally biased region" description="Basic residues" evidence="1">
    <location>
        <begin position="158"/>
        <end position="168"/>
    </location>
</feature>
<protein>
    <submittedName>
        <fullName evidence="2">Uncharacterized protein</fullName>
    </submittedName>
</protein>
<sequence length="528" mass="57236">MLLHADPGLAEAPDFSPEQLEALARGVERKKQKLEEDIQDYIRKKQDELRRYEKELVEKYRKMEGLEPSRDANEPASNTAPNDAIPDSSTTSTSQLAAESATVSNKHGSDETGKRTKHTRVHKREKELCGLVTPIFLPLLDASGDSPGMEGQEVEEKKKKKKEKRRHREDREGDASATSPTKSDHLSPSRGSGKEKENRRTRSRSREGRIEGGENVPPLAATSKQKPKHEAPKNSKPSSMKKPSIRSSRRKRVSLVIDDQIVHPSDNIAEAPPVTSPSETTVSSASASTSSLDSTLDPQLRSVTESDPHIHQEPVHHSLPLSMSLPPSASPTKPTATHTLIPSPSATAKPIPTPHLLYSPPSVTGPTFLSRSRSPPHAIPDHDLDMELDTPLSAPKPPIYADSNELLEEAESDFTSFVGGIDGSGVDDLDQAGSYGYPSSLGASYLESYMQRRPLSVRMKAVEKAELEGGEKERVIAGSGEKGTGKGVEGGEEGVEVDLAVGLVDELKGGGEVEGEEEDEFMGEMEAV</sequence>
<feature type="region of interest" description="Disordered" evidence="1">
    <location>
        <begin position="509"/>
        <end position="528"/>
    </location>
</feature>
<evidence type="ECO:0000313" key="3">
    <source>
        <dbReference type="Proteomes" id="UP000193144"/>
    </source>
</evidence>
<feature type="region of interest" description="Disordered" evidence="1">
    <location>
        <begin position="61"/>
        <end position="407"/>
    </location>
</feature>
<feature type="compositionally biased region" description="Low complexity" evidence="1">
    <location>
        <begin position="318"/>
        <end position="339"/>
    </location>
</feature>